<feature type="compositionally biased region" description="Basic and acidic residues" evidence="2">
    <location>
        <begin position="662"/>
        <end position="671"/>
    </location>
</feature>
<sequence length="696" mass="80571">MQQLEHRLELMLTKLDSPTANQAESPDTHSINDNNSQMKNKHDAEREMLHEKQLKMIEALKGQVNDLINENEDLQLVIARLRYTKHPGNSETILHQKPATDAATLDYTPSQQLEGKGRLKLKDLLVGVDVANQDEYLHDAIELQKSIAEELKVSEDTEYDADVEDEDDADDIDTTGTTEYDFSSDASEENEYDDGNDYDYGDDSNYGIEDDYRDIADDFEDDIEEVTGDTNIKNKAYSQHACQEKCMRLCENLLHLDTKASDQSHQLPLSIDNFNCSTCITYLMSPDVVGDILSSPKKMAIVTEMYVLNMSVSCGDKDLFELVWKRLSQLSYIDGTIFNDIWESVNRFWWQTNITEKMQDVSEAFRSAQDKVKQSFKDLQIQHNLENVAEVTKGVASTIHNHLLNTWDTAKTTGERIADVHLSDVKDKFNKLKEHVGTTLKMARQEHWVVPVTDKHDRRNTQQVGHGQGRDRKKGDSGNQQSRKDKTINYQHTKLGRDIQKSFKVFKCSESMNRRNAVGDYLREIQRPLMEFKAILTVSKHVRWNELGKENRRIFLKDMHRHMEDFVYKKYTTTDLMWLGCQQWWWSELMGTPFSTYLHPCYCKFHLCKWQVRQAKAGGFTDGTWMKRVLETDGSAADGIEHEALGYGKQHHTEEESTWLLRRGEDRDQQRASKSNWLITRGYAREARRNKESSND</sequence>
<gene>
    <name evidence="4 5" type="primary">LOC106812487</name>
</gene>
<feature type="compositionally biased region" description="Polar residues" evidence="2">
    <location>
        <begin position="16"/>
        <end position="38"/>
    </location>
</feature>
<feature type="compositionally biased region" description="Basic and acidic residues" evidence="2">
    <location>
        <begin position="468"/>
        <end position="487"/>
    </location>
</feature>
<dbReference type="RefSeq" id="XP_014671861.1">
    <property type="nucleotide sequence ID" value="XM_014816375.1"/>
</dbReference>
<dbReference type="RefSeq" id="XP_014671860.1">
    <property type="nucleotide sequence ID" value="XM_014816374.1"/>
</dbReference>
<feature type="region of interest" description="Disordered" evidence="2">
    <location>
        <begin position="645"/>
        <end position="676"/>
    </location>
</feature>
<feature type="region of interest" description="Disordered" evidence="2">
    <location>
        <begin position="447"/>
        <end position="489"/>
    </location>
</feature>
<feature type="compositionally biased region" description="Basic and acidic residues" evidence="2">
    <location>
        <begin position="447"/>
        <end position="460"/>
    </location>
</feature>
<organism evidence="3 4">
    <name type="scientific">Priapulus caudatus</name>
    <name type="common">Priapulid worm</name>
    <dbReference type="NCBI Taxonomy" id="37621"/>
    <lineage>
        <taxon>Eukaryota</taxon>
        <taxon>Metazoa</taxon>
        <taxon>Ecdysozoa</taxon>
        <taxon>Scalidophora</taxon>
        <taxon>Priapulida</taxon>
        <taxon>Priapulimorpha</taxon>
        <taxon>Priapulimorphida</taxon>
        <taxon>Priapulidae</taxon>
        <taxon>Priapulus</taxon>
    </lineage>
</organism>
<evidence type="ECO:0000256" key="2">
    <source>
        <dbReference type="SAM" id="MobiDB-lite"/>
    </source>
</evidence>
<keyword evidence="1" id="KW-0175">Coiled coil</keyword>
<keyword evidence="3" id="KW-1185">Reference proteome</keyword>
<feature type="region of interest" description="Disordered" evidence="2">
    <location>
        <begin position="14"/>
        <end position="42"/>
    </location>
</feature>
<feature type="compositionally biased region" description="Acidic residues" evidence="2">
    <location>
        <begin position="186"/>
        <end position="207"/>
    </location>
</feature>
<dbReference type="Proteomes" id="UP000695022">
    <property type="component" value="Unplaced"/>
</dbReference>
<feature type="compositionally biased region" description="Acidic residues" evidence="2">
    <location>
        <begin position="156"/>
        <end position="173"/>
    </location>
</feature>
<name>A0ABM1EI39_PRICU</name>
<accession>A0ABM1EI39</accession>
<evidence type="ECO:0000256" key="1">
    <source>
        <dbReference type="SAM" id="Coils"/>
    </source>
</evidence>
<evidence type="ECO:0000313" key="3">
    <source>
        <dbReference type="Proteomes" id="UP000695022"/>
    </source>
</evidence>
<dbReference type="GeneID" id="106812487"/>
<feature type="coiled-coil region" evidence="1">
    <location>
        <begin position="50"/>
        <end position="77"/>
    </location>
</feature>
<protein>
    <submittedName>
        <fullName evidence="4">Uncharacterized protein LOC106812487 isoform X1</fullName>
    </submittedName>
    <submittedName>
        <fullName evidence="5">Uncharacterized protein LOC106812487 isoform X2</fullName>
    </submittedName>
</protein>
<reference evidence="4 5" key="1">
    <citation type="submission" date="2025-05" db="UniProtKB">
        <authorList>
            <consortium name="RefSeq"/>
        </authorList>
    </citation>
    <scope>IDENTIFICATION</scope>
</reference>
<feature type="region of interest" description="Disordered" evidence="2">
    <location>
        <begin position="154"/>
        <end position="207"/>
    </location>
</feature>
<evidence type="ECO:0000313" key="5">
    <source>
        <dbReference type="RefSeq" id="XP_014671861.1"/>
    </source>
</evidence>
<evidence type="ECO:0000313" key="4">
    <source>
        <dbReference type="RefSeq" id="XP_014671860.1"/>
    </source>
</evidence>
<proteinExistence type="predicted"/>